<dbReference type="PATRIC" id="fig|631454.5.peg.769"/>
<evidence type="ECO:0000256" key="2">
    <source>
        <dbReference type="ARBA" id="ARBA00022857"/>
    </source>
</evidence>
<evidence type="ECO:0000256" key="6">
    <source>
        <dbReference type="PIRSR" id="PIRSR000097-2"/>
    </source>
</evidence>
<dbReference type="OrthoDB" id="9804790at2"/>
<evidence type="ECO:0000256" key="4">
    <source>
        <dbReference type="ARBA" id="ARBA00049445"/>
    </source>
</evidence>
<sequence>MQTIHANGADIPAIGLGTWQLTGEQCADIVRQAIELGYRHIDTAAAYGNEVEVGEGVRRSGISRDEVFVTTKVWHDNLAPDLLVESVEGSLERLDLGHIDLLLIHWPSRTVPLEETLAAMSQVRETGCAKHIGVSNFPSGLLRRAVGLTDTPLVANQIEYHPYIDQTKPLAAARESDVATIAYTPIGRGKVFEDPVIREIAERHGKTPSQVTLRWLVQQDRVGAIPRTSKIERLHENIDIFDFDLSREEMDRIHSLARPDGRMVDPEWAPDWD</sequence>
<dbReference type="STRING" id="631454.N177_0780"/>
<feature type="active site" description="Proton donor" evidence="5">
    <location>
        <position position="47"/>
    </location>
</feature>
<reference evidence="9 10" key="1">
    <citation type="journal article" date="2014" name="Genome Announc.">
        <title>Draft Genome Sequence of Lutibaculum baratangense Strain AMV1T, Isolated from a Mud Volcano in Andamans, India.</title>
        <authorList>
            <person name="Singh A."/>
            <person name="Sreenivas A."/>
            <person name="Sathyanarayana Reddy G."/>
            <person name="Pinnaka A.K."/>
            <person name="Shivaji S."/>
        </authorList>
    </citation>
    <scope>NUCLEOTIDE SEQUENCE [LARGE SCALE GENOMIC DNA]</scope>
    <source>
        <strain evidence="9 10">AMV1</strain>
    </source>
</reference>
<gene>
    <name evidence="9" type="ORF">N177_0780</name>
</gene>
<name>V4RKI4_9HYPH</name>
<comment type="similarity">
    <text evidence="1">Belongs to the aldo/keto reductase family.</text>
</comment>
<dbReference type="PROSITE" id="PS00798">
    <property type="entry name" value="ALDOKETO_REDUCTASE_1"/>
    <property type="match status" value="1"/>
</dbReference>
<keyword evidence="2" id="KW-0521">NADP</keyword>
<dbReference type="EMBL" id="AWXZ01000014">
    <property type="protein sequence ID" value="ESR26561.1"/>
    <property type="molecule type" value="Genomic_DNA"/>
</dbReference>
<dbReference type="GO" id="GO:1990002">
    <property type="term" value="F:methylglyoxal reductase (NADPH) (acetol producing) activity"/>
    <property type="evidence" value="ECO:0007669"/>
    <property type="project" value="TreeGrafter"/>
</dbReference>
<dbReference type="PROSITE" id="PS00063">
    <property type="entry name" value="ALDOKETO_REDUCTASE_3"/>
    <property type="match status" value="1"/>
</dbReference>
<protein>
    <submittedName>
        <fullName evidence="9">Oxidoreductase of aldo/keto reductase family, subgroup 1</fullName>
    </submittedName>
</protein>
<dbReference type="PROSITE" id="PS00062">
    <property type="entry name" value="ALDOKETO_REDUCTASE_2"/>
    <property type="match status" value="1"/>
</dbReference>
<keyword evidence="3" id="KW-0560">Oxidoreductase</keyword>
<dbReference type="PANTHER" id="PTHR43827">
    <property type="entry name" value="2,5-DIKETO-D-GLUCONIC ACID REDUCTASE"/>
    <property type="match status" value="1"/>
</dbReference>
<dbReference type="Proteomes" id="UP000017819">
    <property type="component" value="Unassembled WGS sequence"/>
</dbReference>
<dbReference type="SUPFAM" id="SSF51430">
    <property type="entry name" value="NAD(P)-linked oxidoreductase"/>
    <property type="match status" value="1"/>
</dbReference>
<accession>V4RKI4</accession>
<dbReference type="Gene3D" id="3.20.20.100">
    <property type="entry name" value="NADP-dependent oxidoreductase domain"/>
    <property type="match status" value="1"/>
</dbReference>
<feature type="binding site" evidence="6">
    <location>
        <position position="105"/>
    </location>
    <ligand>
        <name>substrate</name>
    </ligand>
</feature>
<dbReference type="GO" id="GO:0051596">
    <property type="term" value="P:methylglyoxal catabolic process"/>
    <property type="evidence" value="ECO:0007669"/>
    <property type="project" value="TreeGrafter"/>
</dbReference>
<dbReference type="FunFam" id="3.20.20.100:FF:000002">
    <property type="entry name" value="2,5-diketo-D-gluconic acid reductase A"/>
    <property type="match status" value="1"/>
</dbReference>
<dbReference type="PANTHER" id="PTHR43827:SF3">
    <property type="entry name" value="NADP-DEPENDENT OXIDOREDUCTASE DOMAIN-CONTAINING PROTEIN"/>
    <property type="match status" value="1"/>
</dbReference>
<dbReference type="InterPro" id="IPR020471">
    <property type="entry name" value="AKR"/>
</dbReference>
<evidence type="ECO:0000256" key="3">
    <source>
        <dbReference type="ARBA" id="ARBA00023002"/>
    </source>
</evidence>
<dbReference type="AlphaFoldDB" id="V4RKI4"/>
<evidence type="ECO:0000256" key="5">
    <source>
        <dbReference type="PIRSR" id="PIRSR000097-1"/>
    </source>
</evidence>
<dbReference type="RefSeq" id="WP_023430928.1">
    <property type="nucleotide sequence ID" value="NZ_AWXZ01000014.1"/>
</dbReference>
<dbReference type="PRINTS" id="PR00069">
    <property type="entry name" value="ALDKETRDTASE"/>
</dbReference>
<dbReference type="PIRSF" id="PIRSF000097">
    <property type="entry name" value="AKR"/>
    <property type="match status" value="1"/>
</dbReference>
<dbReference type="InterPro" id="IPR023210">
    <property type="entry name" value="NADP_OxRdtase_dom"/>
</dbReference>
<evidence type="ECO:0000256" key="1">
    <source>
        <dbReference type="ARBA" id="ARBA00007905"/>
    </source>
</evidence>
<comment type="catalytic activity">
    <reaction evidence="4">
        <text>hydroxyacetone + NADP(+) = methylglyoxal + NADPH + H(+)</text>
        <dbReference type="Rhea" id="RHEA:27986"/>
        <dbReference type="ChEBI" id="CHEBI:15378"/>
        <dbReference type="ChEBI" id="CHEBI:17158"/>
        <dbReference type="ChEBI" id="CHEBI:27957"/>
        <dbReference type="ChEBI" id="CHEBI:57783"/>
        <dbReference type="ChEBI" id="CHEBI:58349"/>
    </reaction>
</comment>
<evidence type="ECO:0000256" key="7">
    <source>
        <dbReference type="PIRSR" id="PIRSR000097-3"/>
    </source>
</evidence>
<organism evidence="9 10">
    <name type="scientific">Lutibaculum baratangense AMV1</name>
    <dbReference type="NCBI Taxonomy" id="631454"/>
    <lineage>
        <taxon>Bacteria</taxon>
        <taxon>Pseudomonadati</taxon>
        <taxon>Pseudomonadota</taxon>
        <taxon>Alphaproteobacteria</taxon>
        <taxon>Hyphomicrobiales</taxon>
        <taxon>Tepidamorphaceae</taxon>
        <taxon>Lutibaculum</taxon>
    </lineage>
</organism>
<feature type="domain" description="NADP-dependent oxidoreductase" evidence="8">
    <location>
        <begin position="13"/>
        <end position="256"/>
    </location>
</feature>
<dbReference type="InterPro" id="IPR036812">
    <property type="entry name" value="NAD(P)_OxRdtase_dom_sf"/>
</dbReference>
<feature type="site" description="Lowers pKa of active site Tyr" evidence="7">
    <location>
        <position position="72"/>
    </location>
</feature>
<evidence type="ECO:0000313" key="10">
    <source>
        <dbReference type="Proteomes" id="UP000017819"/>
    </source>
</evidence>
<proteinExistence type="inferred from homology"/>
<dbReference type="eggNOG" id="COG0656">
    <property type="taxonomic scope" value="Bacteria"/>
</dbReference>
<dbReference type="InterPro" id="IPR018170">
    <property type="entry name" value="Aldo/ket_reductase_CS"/>
</dbReference>
<comment type="caution">
    <text evidence="9">The sequence shown here is derived from an EMBL/GenBank/DDBJ whole genome shotgun (WGS) entry which is preliminary data.</text>
</comment>
<dbReference type="Pfam" id="PF00248">
    <property type="entry name" value="Aldo_ket_red"/>
    <property type="match status" value="1"/>
</dbReference>
<dbReference type="CDD" id="cd19140">
    <property type="entry name" value="AKR_AKR3F3"/>
    <property type="match status" value="1"/>
</dbReference>
<evidence type="ECO:0000313" key="9">
    <source>
        <dbReference type="EMBL" id="ESR26561.1"/>
    </source>
</evidence>
<keyword evidence="10" id="KW-1185">Reference proteome</keyword>
<evidence type="ECO:0000259" key="8">
    <source>
        <dbReference type="Pfam" id="PF00248"/>
    </source>
</evidence>